<evidence type="ECO:0000256" key="3">
    <source>
        <dbReference type="ARBA" id="ARBA00022559"/>
    </source>
</evidence>
<dbReference type="InterPro" id="IPR013766">
    <property type="entry name" value="Thioredoxin_domain"/>
</dbReference>
<keyword evidence="4" id="KW-0049">Antioxidant</keyword>
<evidence type="ECO:0000256" key="2">
    <source>
        <dbReference type="ARBA" id="ARBA00013017"/>
    </source>
</evidence>
<dbReference type="SUPFAM" id="SSF52833">
    <property type="entry name" value="Thioredoxin-like"/>
    <property type="match status" value="1"/>
</dbReference>
<reference evidence="15" key="1">
    <citation type="submission" date="2020-05" db="EMBL/GenBank/DDBJ databases">
        <authorList>
            <person name="Chiriac C."/>
            <person name="Salcher M."/>
            <person name="Ghai R."/>
            <person name="Kavagutti S V."/>
        </authorList>
    </citation>
    <scope>NUCLEOTIDE SEQUENCE</scope>
</reference>
<dbReference type="CDD" id="cd02971">
    <property type="entry name" value="PRX_family"/>
    <property type="match status" value="1"/>
</dbReference>
<evidence type="ECO:0000256" key="8">
    <source>
        <dbReference type="ARBA" id="ARBA00032824"/>
    </source>
</evidence>
<keyword evidence="7" id="KW-0676">Redox-active center</keyword>
<dbReference type="GO" id="GO:0034599">
    <property type="term" value="P:cellular response to oxidative stress"/>
    <property type="evidence" value="ECO:0007669"/>
    <property type="project" value="TreeGrafter"/>
</dbReference>
<feature type="domain" description="Thioredoxin" evidence="12">
    <location>
        <begin position="6"/>
        <end position="159"/>
    </location>
</feature>
<name>A0A6J7FUZ5_9ZZZZ</name>
<dbReference type="AlphaFoldDB" id="A0A6J7FUZ5"/>
<keyword evidence="5" id="KW-0560">Oxidoreductase</keyword>
<dbReference type="EMBL" id="CAFBOS010000038">
    <property type="protein sequence ID" value="CAB4988664.1"/>
    <property type="molecule type" value="Genomic_DNA"/>
</dbReference>
<keyword evidence="6" id="KW-1015">Disulfide bond</keyword>
<comment type="similarity">
    <text evidence="9">Belongs to the peroxiredoxin family. BCP/PrxQ subfamily.</text>
</comment>
<dbReference type="GO" id="GO:0045454">
    <property type="term" value="P:cell redox homeostasis"/>
    <property type="evidence" value="ECO:0007669"/>
    <property type="project" value="TreeGrafter"/>
</dbReference>
<feature type="region of interest" description="Disordered" evidence="11">
    <location>
        <begin position="1"/>
        <end position="26"/>
    </location>
</feature>
<evidence type="ECO:0000256" key="10">
    <source>
        <dbReference type="ARBA" id="ARBA00049091"/>
    </source>
</evidence>
<protein>
    <recommendedName>
        <fullName evidence="2">thioredoxin-dependent peroxiredoxin</fullName>
        <ecNumber evidence="2">1.11.1.24</ecNumber>
    </recommendedName>
    <alternativeName>
        <fullName evidence="8">Thioredoxin peroxidase</fullName>
    </alternativeName>
</protein>
<dbReference type="PIRSF" id="PIRSF000239">
    <property type="entry name" value="AHPC"/>
    <property type="match status" value="1"/>
</dbReference>
<evidence type="ECO:0000256" key="7">
    <source>
        <dbReference type="ARBA" id="ARBA00023284"/>
    </source>
</evidence>
<evidence type="ECO:0000256" key="6">
    <source>
        <dbReference type="ARBA" id="ARBA00023157"/>
    </source>
</evidence>
<accession>A0A6J7FUZ5</accession>
<gene>
    <name evidence="13" type="ORF">UFOPK2754_01857</name>
    <name evidence="14" type="ORF">UFOPK3139_02951</name>
    <name evidence="15" type="ORF">UFOPK3543_00647</name>
    <name evidence="16" type="ORF">UFOPK3967_00852</name>
</gene>
<evidence type="ECO:0000256" key="4">
    <source>
        <dbReference type="ARBA" id="ARBA00022862"/>
    </source>
</evidence>
<dbReference type="PANTHER" id="PTHR42801">
    <property type="entry name" value="THIOREDOXIN-DEPENDENT PEROXIDE REDUCTASE"/>
    <property type="match status" value="1"/>
</dbReference>
<evidence type="ECO:0000313" key="14">
    <source>
        <dbReference type="EMBL" id="CAB4836507.1"/>
    </source>
</evidence>
<dbReference type="EMBL" id="CAEZYR010000068">
    <property type="protein sequence ID" value="CAB4751928.1"/>
    <property type="molecule type" value="Genomic_DNA"/>
</dbReference>
<dbReference type="InterPro" id="IPR036249">
    <property type="entry name" value="Thioredoxin-like_sf"/>
</dbReference>
<dbReference type="InterPro" id="IPR000866">
    <property type="entry name" value="AhpC/TSA"/>
</dbReference>
<dbReference type="PANTHER" id="PTHR42801:SF22">
    <property type="entry name" value="PEROXIREDOXIN SLL0755-RELATED"/>
    <property type="match status" value="1"/>
</dbReference>
<dbReference type="PROSITE" id="PS51352">
    <property type="entry name" value="THIOREDOXIN_2"/>
    <property type="match status" value="1"/>
</dbReference>
<evidence type="ECO:0000313" key="16">
    <source>
        <dbReference type="EMBL" id="CAB4988664.1"/>
    </source>
</evidence>
<comment type="subunit">
    <text evidence="1">Monomer.</text>
</comment>
<evidence type="ECO:0000256" key="5">
    <source>
        <dbReference type="ARBA" id="ARBA00023002"/>
    </source>
</evidence>
<evidence type="ECO:0000256" key="11">
    <source>
        <dbReference type="SAM" id="MobiDB-lite"/>
    </source>
</evidence>
<evidence type="ECO:0000259" key="12">
    <source>
        <dbReference type="PROSITE" id="PS51352"/>
    </source>
</evidence>
<evidence type="ECO:0000313" key="15">
    <source>
        <dbReference type="EMBL" id="CAB4897155.1"/>
    </source>
</evidence>
<dbReference type="Gene3D" id="3.40.30.10">
    <property type="entry name" value="Glutaredoxin"/>
    <property type="match status" value="1"/>
</dbReference>
<organism evidence="15">
    <name type="scientific">freshwater metagenome</name>
    <dbReference type="NCBI Taxonomy" id="449393"/>
    <lineage>
        <taxon>unclassified sequences</taxon>
        <taxon>metagenomes</taxon>
        <taxon>ecological metagenomes</taxon>
    </lineage>
</organism>
<sequence>MSGPRLSAGDAAPDFSIDGTDGTPEGHRTYSLAEFRGHPVVLAFYPADNSPVCRVQLAAYSNSVRDLDIAGAQVLGLSPQSVESHDAFATTQGGYAFPLLADRDKAVGASYSILGPLGFYRRSVFVIDAQGIVRYAHRSVTSLMYQPTDIIATELRKLA</sequence>
<dbReference type="EC" id="1.11.1.24" evidence="2"/>
<dbReference type="GO" id="GO:0005737">
    <property type="term" value="C:cytoplasm"/>
    <property type="evidence" value="ECO:0007669"/>
    <property type="project" value="TreeGrafter"/>
</dbReference>
<dbReference type="EMBL" id="CAFBMH010000015">
    <property type="protein sequence ID" value="CAB4897155.1"/>
    <property type="molecule type" value="Genomic_DNA"/>
</dbReference>
<proteinExistence type="inferred from homology"/>
<dbReference type="EMBL" id="CAFABA010000186">
    <property type="protein sequence ID" value="CAB4836507.1"/>
    <property type="molecule type" value="Genomic_DNA"/>
</dbReference>
<dbReference type="InterPro" id="IPR024706">
    <property type="entry name" value="Peroxiredoxin_AhpC-typ"/>
</dbReference>
<evidence type="ECO:0000256" key="1">
    <source>
        <dbReference type="ARBA" id="ARBA00011245"/>
    </source>
</evidence>
<dbReference type="GO" id="GO:0008379">
    <property type="term" value="F:thioredoxin peroxidase activity"/>
    <property type="evidence" value="ECO:0007669"/>
    <property type="project" value="TreeGrafter"/>
</dbReference>
<dbReference type="InterPro" id="IPR050924">
    <property type="entry name" value="Peroxiredoxin_BCP/PrxQ"/>
</dbReference>
<keyword evidence="3" id="KW-0575">Peroxidase</keyword>
<dbReference type="Pfam" id="PF00578">
    <property type="entry name" value="AhpC-TSA"/>
    <property type="match status" value="1"/>
</dbReference>
<evidence type="ECO:0000313" key="13">
    <source>
        <dbReference type="EMBL" id="CAB4751928.1"/>
    </source>
</evidence>
<evidence type="ECO:0000256" key="9">
    <source>
        <dbReference type="ARBA" id="ARBA00038489"/>
    </source>
</evidence>
<comment type="catalytic activity">
    <reaction evidence="10">
        <text>a hydroperoxide + [thioredoxin]-dithiol = an alcohol + [thioredoxin]-disulfide + H2O</text>
        <dbReference type="Rhea" id="RHEA:62620"/>
        <dbReference type="Rhea" id="RHEA-COMP:10698"/>
        <dbReference type="Rhea" id="RHEA-COMP:10700"/>
        <dbReference type="ChEBI" id="CHEBI:15377"/>
        <dbReference type="ChEBI" id="CHEBI:29950"/>
        <dbReference type="ChEBI" id="CHEBI:30879"/>
        <dbReference type="ChEBI" id="CHEBI:35924"/>
        <dbReference type="ChEBI" id="CHEBI:50058"/>
        <dbReference type="EC" id="1.11.1.24"/>
    </reaction>
</comment>